<accession>A0A1R2BNI7</accession>
<evidence type="ECO:0000313" key="1">
    <source>
        <dbReference type="EMBL" id="OMJ78316.1"/>
    </source>
</evidence>
<organism evidence="1 2">
    <name type="scientific">Stentor coeruleus</name>
    <dbReference type="NCBI Taxonomy" id="5963"/>
    <lineage>
        <taxon>Eukaryota</taxon>
        <taxon>Sar</taxon>
        <taxon>Alveolata</taxon>
        <taxon>Ciliophora</taxon>
        <taxon>Postciliodesmatophora</taxon>
        <taxon>Heterotrichea</taxon>
        <taxon>Heterotrichida</taxon>
        <taxon>Stentoridae</taxon>
        <taxon>Stentor</taxon>
    </lineage>
</organism>
<name>A0A1R2BNI7_9CILI</name>
<gene>
    <name evidence="1" type="ORF">SteCoe_21915</name>
</gene>
<evidence type="ECO:0000313" key="2">
    <source>
        <dbReference type="Proteomes" id="UP000187209"/>
    </source>
</evidence>
<dbReference type="AlphaFoldDB" id="A0A1R2BNI7"/>
<protein>
    <submittedName>
        <fullName evidence="1">Uncharacterized protein</fullName>
    </submittedName>
</protein>
<keyword evidence="2" id="KW-1185">Reference proteome</keyword>
<dbReference type="EMBL" id="MPUH01000528">
    <property type="protein sequence ID" value="OMJ78316.1"/>
    <property type="molecule type" value="Genomic_DNA"/>
</dbReference>
<comment type="caution">
    <text evidence="1">The sequence shown here is derived from an EMBL/GenBank/DDBJ whole genome shotgun (WGS) entry which is preliminary data.</text>
</comment>
<sequence length="200" mass="23475">MHIMIIKELNSYENRPCNADEKPKVFPYIEKYYNNYSPKGLNFPLSPSHLANLNYNPHKKVLKNKYNCGYIHSRTLRYDNPKQFNSKFIELKDDFEGNNDYVEQKRMRSTSEMYQNSKDMKNTMKFPEIGNCAIIPSIKAPQSVRINKGRRTSIVRNRPEQQKIEIPFAKPFPNSRYATSGYFGEFEHSATRDVSIDTNL</sequence>
<reference evidence="1 2" key="1">
    <citation type="submission" date="2016-11" db="EMBL/GenBank/DDBJ databases">
        <title>The macronuclear genome of Stentor coeruleus: a giant cell with tiny introns.</title>
        <authorList>
            <person name="Slabodnick M."/>
            <person name="Ruby J.G."/>
            <person name="Reiff S.B."/>
            <person name="Swart E.C."/>
            <person name="Gosai S."/>
            <person name="Prabakaran S."/>
            <person name="Witkowska E."/>
            <person name="Larue G.E."/>
            <person name="Fisher S."/>
            <person name="Freeman R.M."/>
            <person name="Gunawardena J."/>
            <person name="Chu W."/>
            <person name="Stover N.A."/>
            <person name="Gregory B.D."/>
            <person name="Nowacki M."/>
            <person name="Derisi J."/>
            <person name="Roy S.W."/>
            <person name="Marshall W.F."/>
            <person name="Sood P."/>
        </authorList>
    </citation>
    <scope>NUCLEOTIDE SEQUENCE [LARGE SCALE GENOMIC DNA]</scope>
    <source>
        <strain evidence="1">WM001</strain>
    </source>
</reference>
<proteinExistence type="predicted"/>
<dbReference type="Proteomes" id="UP000187209">
    <property type="component" value="Unassembled WGS sequence"/>
</dbReference>